<dbReference type="EC" id="3.-.-.-" evidence="1"/>
<protein>
    <submittedName>
        <fullName evidence="1">Serine hydrolase domain-containing protein</fullName>
        <ecNumber evidence="1">3.-.-.-</ecNumber>
    </submittedName>
</protein>
<proteinExistence type="predicted"/>
<evidence type="ECO:0000313" key="2">
    <source>
        <dbReference type="Proteomes" id="UP001592582"/>
    </source>
</evidence>
<dbReference type="InterPro" id="IPR012338">
    <property type="entry name" value="Beta-lactam/transpept-like"/>
</dbReference>
<dbReference type="InterPro" id="IPR001466">
    <property type="entry name" value="Beta-lactam-related"/>
</dbReference>
<sequence length="390" mass="41008">MSDLHDILQQYVSAGPLPGAVGLVARGDRVEVSAVGSVDTEGSAPMARDTIFRIASISKPLVAAAAMLLVEDGKLALEDPVAPWLPELAAPKVVRTPDAPVDDVVPANRPITVLDLLTFRAGYGFPSDFSLPAVALLFSELRQGPPEPQAVLPPDAWMAALARIPLLHQPGEAWLYNTCSDILGVLIARVAGRSLPEFMAERLFEPLGMVDTGFHVPAAELGRFTSYYRPRPDGGLTLADAPGGQWSSPPAFASGAGGLVSTVDDWYAFARMLLAGGAGPDGRPLLSAGSVRAMTTDRLTPAQREASGLFLEGQSWGFGGSVDVDLSEPWNVPGRYGWVGGTGTTAHLVPSTGTVSIMLSQQEMAGPTPPALMRDIWRYAAVFGDGAQDA</sequence>
<organism evidence="1 2">
    <name type="scientific">Streptacidiphilus alkalitolerans</name>
    <dbReference type="NCBI Taxonomy" id="3342712"/>
    <lineage>
        <taxon>Bacteria</taxon>
        <taxon>Bacillati</taxon>
        <taxon>Actinomycetota</taxon>
        <taxon>Actinomycetes</taxon>
        <taxon>Kitasatosporales</taxon>
        <taxon>Streptomycetaceae</taxon>
        <taxon>Streptacidiphilus</taxon>
    </lineage>
</organism>
<keyword evidence="2" id="KW-1185">Reference proteome</keyword>
<evidence type="ECO:0000313" key="1">
    <source>
        <dbReference type="EMBL" id="MFC1411355.1"/>
    </source>
</evidence>
<dbReference type="InterPro" id="IPR050789">
    <property type="entry name" value="Diverse_Enzym_Activities"/>
</dbReference>
<comment type="caution">
    <text evidence="1">The sequence shown here is derived from an EMBL/GenBank/DDBJ whole genome shotgun (WGS) entry which is preliminary data.</text>
</comment>
<reference evidence="1 2" key="1">
    <citation type="submission" date="2024-09" db="EMBL/GenBank/DDBJ databases">
        <authorList>
            <person name="Lee S.D."/>
        </authorList>
    </citation>
    <scope>NUCLEOTIDE SEQUENCE [LARGE SCALE GENOMIC DNA]</scope>
    <source>
        <strain evidence="1 2">N1-1</strain>
    </source>
</reference>
<dbReference type="PANTHER" id="PTHR43283">
    <property type="entry name" value="BETA-LACTAMASE-RELATED"/>
    <property type="match status" value="1"/>
</dbReference>
<dbReference type="PANTHER" id="PTHR43283:SF3">
    <property type="entry name" value="BETA-LACTAMASE FAMILY PROTEIN (AFU_ORTHOLOGUE AFUA_5G07500)"/>
    <property type="match status" value="1"/>
</dbReference>
<dbReference type="Gene3D" id="3.40.710.10">
    <property type="entry name" value="DD-peptidase/beta-lactamase superfamily"/>
    <property type="match status" value="1"/>
</dbReference>
<accession>A0ABV6VC99</accession>
<dbReference type="SUPFAM" id="SSF56601">
    <property type="entry name" value="beta-lactamase/transpeptidase-like"/>
    <property type="match status" value="1"/>
</dbReference>
<dbReference type="GO" id="GO:0016787">
    <property type="term" value="F:hydrolase activity"/>
    <property type="evidence" value="ECO:0007669"/>
    <property type="project" value="UniProtKB-KW"/>
</dbReference>
<gene>
    <name evidence="1" type="ORF">ACEZDG_18990</name>
</gene>
<dbReference type="Pfam" id="PF00144">
    <property type="entry name" value="Beta-lactamase"/>
    <property type="match status" value="1"/>
</dbReference>
<dbReference type="EMBL" id="JBHEZX010000007">
    <property type="protein sequence ID" value="MFC1411355.1"/>
    <property type="molecule type" value="Genomic_DNA"/>
</dbReference>
<name>A0ABV6VC99_9ACTN</name>
<dbReference type="Proteomes" id="UP001592582">
    <property type="component" value="Unassembled WGS sequence"/>
</dbReference>
<keyword evidence="1" id="KW-0378">Hydrolase</keyword>